<keyword evidence="5" id="KW-0479">Metal-binding</keyword>
<keyword evidence="9" id="KW-0342">GTP-binding</keyword>
<dbReference type="InterPro" id="IPR050100">
    <property type="entry name" value="TRAFAC_GTPase_members"/>
</dbReference>
<dbReference type="Pfam" id="PF00009">
    <property type="entry name" value="GTP_EFTU"/>
    <property type="match status" value="1"/>
</dbReference>
<evidence type="ECO:0000256" key="10">
    <source>
        <dbReference type="PROSITE-ProRule" id="PRU00322"/>
    </source>
</evidence>
<evidence type="ECO:0000256" key="1">
    <source>
        <dbReference type="ARBA" id="ARBA00003982"/>
    </source>
</evidence>
<evidence type="ECO:0000313" key="14">
    <source>
        <dbReference type="Proteomes" id="UP000236161"/>
    </source>
</evidence>
<evidence type="ECO:0000256" key="3">
    <source>
        <dbReference type="ARBA" id="ARBA00007249"/>
    </source>
</evidence>
<comment type="function">
    <text evidence="1">This protein promotes the GTP-dependent binding of aminoacyl-tRNA to the A-site of ribosomes during protein biosynthesis.</text>
</comment>
<dbReference type="Gene3D" id="3.40.50.300">
    <property type="entry name" value="P-loop containing nucleotide triphosphate hydrolases"/>
    <property type="match status" value="1"/>
</dbReference>
<evidence type="ECO:0000256" key="2">
    <source>
        <dbReference type="ARBA" id="ARBA00004496"/>
    </source>
</evidence>
<dbReference type="Gene3D" id="2.40.30.10">
    <property type="entry name" value="Translation factors"/>
    <property type="match status" value="2"/>
</dbReference>
<dbReference type="STRING" id="1088818.A0A2I0ABU3"/>
<dbReference type="SUPFAM" id="SSF50447">
    <property type="entry name" value="Translation proteins"/>
    <property type="match status" value="1"/>
</dbReference>
<name>A0A2I0ABU3_9ASPA</name>
<protein>
    <submittedName>
        <fullName evidence="13">Elongation factor 1-alpha C</fullName>
    </submittedName>
</protein>
<gene>
    <name evidence="13" type="primary">TEF-C</name>
    <name evidence="13" type="ORF">AXF42_Ash001999</name>
</gene>
<dbReference type="FunFam" id="2.40.30.10:FF:000060">
    <property type="entry name" value="elongation factor 1-alpha isoform X4"/>
    <property type="match status" value="1"/>
</dbReference>
<dbReference type="EMBL" id="KZ452001">
    <property type="protein sequence ID" value="PKA53018.1"/>
    <property type="molecule type" value="Genomic_DNA"/>
</dbReference>
<dbReference type="InterPro" id="IPR009000">
    <property type="entry name" value="Transl_B-barrel_sf"/>
</dbReference>
<dbReference type="GO" id="GO:0003746">
    <property type="term" value="F:translation elongation factor activity"/>
    <property type="evidence" value="ECO:0007669"/>
    <property type="project" value="UniProtKB-KW"/>
</dbReference>
<keyword evidence="6" id="KW-0547">Nucleotide-binding</keyword>
<evidence type="ECO:0000259" key="11">
    <source>
        <dbReference type="PROSITE" id="PS50199"/>
    </source>
</evidence>
<keyword evidence="8" id="KW-0862">Zinc</keyword>
<dbReference type="InterPro" id="IPR009001">
    <property type="entry name" value="Transl_elong_EF1A/Init_IF2_C"/>
</dbReference>
<evidence type="ECO:0000313" key="13">
    <source>
        <dbReference type="EMBL" id="PKA53018.1"/>
    </source>
</evidence>
<dbReference type="FunFam" id="3.40.50.300:FF:001277">
    <property type="entry name" value="Elongation factor 1 alpha-like protein"/>
    <property type="match status" value="1"/>
</dbReference>
<comment type="subcellular location">
    <subcellularLocation>
        <location evidence="2">Cytoplasm</location>
    </subcellularLocation>
</comment>
<feature type="domain" description="RanBP2-type" evidence="11">
    <location>
        <begin position="44"/>
        <end position="73"/>
    </location>
</feature>
<feature type="domain" description="Tr-type G" evidence="12">
    <location>
        <begin position="277"/>
        <end position="504"/>
    </location>
</feature>
<keyword evidence="13" id="KW-0648">Protein biosynthesis</keyword>
<evidence type="ECO:0000259" key="12">
    <source>
        <dbReference type="PROSITE" id="PS51722"/>
    </source>
</evidence>
<organism evidence="13 14">
    <name type="scientific">Apostasia shenzhenica</name>
    <dbReference type="NCBI Taxonomy" id="1088818"/>
    <lineage>
        <taxon>Eukaryota</taxon>
        <taxon>Viridiplantae</taxon>
        <taxon>Streptophyta</taxon>
        <taxon>Embryophyta</taxon>
        <taxon>Tracheophyta</taxon>
        <taxon>Spermatophyta</taxon>
        <taxon>Magnoliopsida</taxon>
        <taxon>Liliopsida</taxon>
        <taxon>Asparagales</taxon>
        <taxon>Orchidaceae</taxon>
        <taxon>Apostasioideae</taxon>
        <taxon>Apostasia</taxon>
    </lineage>
</organism>
<dbReference type="Gene3D" id="4.10.1060.10">
    <property type="entry name" value="Zinc finger, RanBP2-type"/>
    <property type="match status" value="1"/>
</dbReference>
<dbReference type="InterPro" id="IPR001876">
    <property type="entry name" value="Znf_RanBP2"/>
</dbReference>
<dbReference type="PANTHER" id="PTHR23115">
    <property type="entry name" value="TRANSLATION FACTOR"/>
    <property type="match status" value="1"/>
</dbReference>
<evidence type="ECO:0000256" key="9">
    <source>
        <dbReference type="ARBA" id="ARBA00023134"/>
    </source>
</evidence>
<dbReference type="CDD" id="cd04093">
    <property type="entry name" value="HBS1_C_III"/>
    <property type="match status" value="1"/>
</dbReference>
<dbReference type="PROSITE" id="PS50199">
    <property type="entry name" value="ZF_RANBP2_2"/>
    <property type="match status" value="1"/>
</dbReference>
<dbReference type="InterPro" id="IPR000795">
    <property type="entry name" value="T_Tr_GTP-bd_dom"/>
</dbReference>
<accession>A0A2I0ABU3</accession>
<comment type="similarity">
    <text evidence="3">Belongs to the TRAFAC class translation factor GTPase superfamily. Classic translation factor GTPase family. EF-Tu/EF-1A subfamily.</text>
</comment>
<dbReference type="PROSITE" id="PS01358">
    <property type="entry name" value="ZF_RANBP2_1"/>
    <property type="match status" value="1"/>
</dbReference>
<dbReference type="AlphaFoldDB" id="A0A2I0ABU3"/>
<evidence type="ECO:0000256" key="5">
    <source>
        <dbReference type="ARBA" id="ARBA00022723"/>
    </source>
</evidence>
<evidence type="ECO:0000256" key="6">
    <source>
        <dbReference type="ARBA" id="ARBA00022741"/>
    </source>
</evidence>
<dbReference type="GO" id="GO:0003924">
    <property type="term" value="F:GTPase activity"/>
    <property type="evidence" value="ECO:0007669"/>
    <property type="project" value="InterPro"/>
</dbReference>
<dbReference type="Proteomes" id="UP000236161">
    <property type="component" value="Unassembled WGS sequence"/>
</dbReference>
<dbReference type="PRINTS" id="PR00315">
    <property type="entry name" value="ELONGATNFCT"/>
</dbReference>
<evidence type="ECO:0000256" key="8">
    <source>
        <dbReference type="ARBA" id="ARBA00022833"/>
    </source>
</evidence>
<keyword evidence="14" id="KW-1185">Reference proteome</keyword>
<evidence type="ECO:0000256" key="4">
    <source>
        <dbReference type="ARBA" id="ARBA00022490"/>
    </source>
</evidence>
<dbReference type="GO" id="GO:0005525">
    <property type="term" value="F:GTP binding"/>
    <property type="evidence" value="ECO:0007669"/>
    <property type="project" value="UniProtKB-KW"/>
</dbReference>
<dbReference type="GO" id="GO:0008270">
    <property type="term" value="F:zinc ion binding"/>
    <property type="evidence" value="ECO:0007669"/>
    <property type="project" value="UniProtKB-KW"/>
</dbReference>
<keyword evidence="7 10" id="KW-0863">Zinc-finger</keyword>
<keyword evidence="4" id="KW-0963">Cytoplasm</keyword>
<dbReference type="OrthoDB" id="342024at2759"/>
<dbReference type="PROSITE" id="PS51722">
    <property type="entry name" value="G_TR_2"/>
    <property type="match status" value="1"/>
</dbReference>
<dbReference type="SUPFAM" id="SSF52540">
    <property type="entry name" value="P-loop containing nucleoside triphosphate hydrolases"/>
    <property type="match status" value="1"/>
</dbReference>
<dbReference type="Pfam" id="PF22594">
    <property type="entry name" value="GTP-eEF1A_C"/>
    <property type="match status" value="1"/>
</dbReference>
<dbReference type="CDD" id="cd01883">
    <property type="entry name" value="EF1_alpha"/>
    <property type="match status" value="1"/>
</dbReference>
<reference evidence="13 14" key="1">
    <citation type="journal article" date="2017" name="Nature">
        <title>The Apostasia genome and the evolution of orchids.</title>
        <authorList>
            <person name="Zhang G.Q."/>
            <person name="Liu K.W."/>
            <person name="Li Z."/>
            <person name="Lohaus R."/>
            <person name="Hsiao Y.Y."/>
            <person name="Niu S.C."/>
            <person name="Wang J.Y."/>
            <person name="Lin Y.C."/>
            <person name="Xu Q."/>
            <person name="Chen L.J."/>
            <person name="Yoshida K."/>
            <person name="Fujiwara S."/>
            <person name="Wang Z.W."/>
            <person name="Zhang Y.Q."/>
            <person name="Mitsuda N."/>
            <person name="Wang M."/>
            <person name="Liu G.H."/>
            <person name="Pecoraro L."/>
            <person name="Huang H.X."/>
            <person name="Xiao X.J."/>
            <person name="Lin M."/>
            <person name="Wu X.Y."/>
            <person name="Wu W.L."/>
            <person name="Chen Y.Y."/>
            <person name="Chang S.B."/>
            <person name="Sakamoto S."/>
            <person name="Ohme-Takagi M."/>
            <person name="Yagi M."/>
            <person name="Zeng S.J."/>
            <person name="Shen C.Y."/>
            <person name="Yeh C.M."/>
            <person name="Luo Y.B."/>
            <person name="Tsai W.C."/>
            <person name="Van de Peer Y."/>
            <person name="Liu Z.J."/>
        </authorList>
    </citation>
    <scope>NUCLEOTIDE SEQUENCE [LARGE SCALE GENOMIC DNA]</scope>
    <source>
        <strain evidence="14">cv. Shenzhen</strain>
        <tissue evidence="13">Stem</tissue>
    </source>
</reference>
<dbReference type="SMART" id="SM00547">
    <property type="entry name" value="ZnF_RBZ"/>
    <property type="match status" value="1"/>
</dbReference>
<keyword evidence="13" id="KW-0251">Elongation factor</keyword>
<evidence type="ECO:0000256" key="7">
    <source>
        <dbReference type="ARBA" id="ARBA00022771"/>
    </source>
</evidence>
<dbReference type="GO" id="GO:0005737">
    <property type="term" value="C:cytoplasm"/>
    <property type="evidence" value="ECO:0007669"/>
    <property type="project" value="UniProtKB-SubCell"/>
</dbReference>
<dbReference type="InterPro" id="IPR027417">
    <property type="entry name" value="P-loop_NTPase"/>
</dbReference>
<sequence>MSWESVYTSGYDEDCEPHANNADYKAGHFASEGVFSEQNKSEGEHGQWHCSVCTYVNDESSLSCYLCGVHPGSFNDREIKGEREVPGLHKHSASVMAKSLFSGRLRMKGASILKNIFPRNEANRYHEIGAKVTFKTLRETFTASNTKHSLNIVPFRFDTLSPDDIVSLGKNCSRIVPKDESVLEVHHWASSSHIDKELDKILSNTDEPETSYSTLFTHVVDSQNCGPSTCDDESQSLAGNLHHLKLDKRVKNNKSISSPAHYKPEKWLLSEHEQETTSQLSIAIVGHVDSGKSTLSGRLLHLLGRISQKEIHKYQKEAKEKGKGSFAYAWAMDDTPEERERGITMTVAVAYFESKKYRVVLLDSPGHKDFVPNMISGATLADAAILVVDASVGSFESGMGVHVAGQTKEHAQLIRSFGIEQIIVAVNKMDAVQYSKERFDFVRNQLGSFLRSCGFKDMFVKWVPLSAIDNENLVTSSSDVHFSWYSGLCLLDSIDSLQPPERQVFKPLLLPICDVVSSHSLGPVAASGKVEAGAIRQGSKVIVMPSGDFATVRSIERDSHACSSASAGDHVAVSLQGMDGANLVPGGVLCHPDFPVTVASDLELRILVLDIKMPILIGSHVEFHIRHAKVAARVAKIVSLLDQKKGKTSKSTPRLLIARQSAVIQVSLERPVCVAEFSGCRALGRAFLRASGITIAAG</sequence>
<proteinExistence type="inferred from homology"/>
<dbReference type="FunFam" id="2.40.30.10:FF:000020">
    <property type="entry name" value="Translation elongation factor EF-1"/>
    <property type="match status" value="1"/>
</dbReference>
<dbReference type="SUPFAM" id="SSF50465">
    <property type="entry name" value="EF-Tu/eEF-1alpha/eIF2-gamma C-terminal domain"/>
    <property type="match status" value="1"/>
</dbReference>
<dbReference type="InterPro" id="IPR054696">
    <property type="entry name" value="GTP-eEF1A_C"/>
</dbReference>